<protein>
    <submittedName>
        <fullName evidence="1">Carboxypeptidase-like regulatory domain-containing protein</fullName>
    </submittedName>
</protein>
<evidence type="ECO:0000313" key="1">
    <source>
        <dbReference type="EMBL" id="MDQ7917653.1"/>
    </source>
</evidence>
<dbReference type="Proteomes" id="UP001230915">
    <property type="component" value="Unassembled WGS sequence"/>
</dbReference>
<name>A0ABU1A3Z0_9FLAO</name>
<dbReference type="RefSeq" id="WP_308864461.1">
    <property type="nucleotide sequence ID" value="NZ_JAVHUL010000020.1"/>
</dbReference>
<gene>
    <name evidence="1" type="ORF">RBU60_08705</name>
</gene>
<comment type="caution">
    <text evidence="1">The sequence shown here is derived from an EMBL/GenBank/DDBJ whole genome shotgun (WGS) entry which is preliminary data.</text>
</comment>
<organism evidence="1 2">
    <name type="scientific">Mesonia profundi</name>
    <dbReference type="NCBI Taxonomy" id="3070998"/>
    <lineage>
        <taxon>Bacteria</taxon>
        <taxon>Pseudomonadati</taxon>
        <taxon>Bacteroidota</taxon>
        <taxon>Flavobacteriia</taxon>
        <taxon>Flavobacteriales</taxon>
        <taxon>Flavobacteriaceae</taxon>
        <taxon>Mesonia</taxon>
    </lineage>
</organism>
<proteinExistence type="predicted"/>
<evidence type="ECO:0000313" key="2">
    <source>
        <dbReference type="Proteomes" id="UP001230915"/>
    </source>
</evidence>
<keyword evidence="2" id="KW-1185">Reference proteome</keyword>
<sequence length="689" mass="79909">MLDNYNEIAMLKDFQESEDMAINIKLEEDKKDFVFGDVVAGLGNDEFYNAHTNLFYYSPKTTLNVIGNLNNIRERVFTYDQYYNFQEGINSIFDKGNTNFEDSYDDFSDFLEKEDVIESDRKFGALNFTQQVNTKLNITGYGIFSKTKESTLVESTNTYNTFTEENAISTATNNQLAMGSIKAVYLPNYTDQWFVNSQFKKANDNYYNRINSEIDTASNAFLNNRYGKQTFFNQTIEWHRKQSKEHSFSAAIDYTYNKLTPKSIWETNDAILAGLIPVVEESSLRIQQFKEIEKNQIKAIFKHYWVLNRNNHIYSTVGNINLNQSFFTNESQKLNDGSVNNFSEAGFNNDLNFRLNDAFAGIFYKFRTGIFTFDQGAFVHHYRWNPNQESTKIQNKFVVLPNLIAKAEFNRSKTLRLNYELKSSFADASQFANRFYLQSYNSIFRGNTTLENTLKHNFNLRFTKSKGYRGFGIYATVNYSKQIEGIVNQVNYEGINQVISPLFVNNASETWGLIGRVSKKVSEINFQTGIRYNHATYLQLVNDLPFENQNINTSYNFSAKTLFDNLPILEVGWRQSFGHFKLSNTTTNFATIEPFVNLDYDFLDGFIVSADFTSYTYKNKSLNQKNNYEIANASLFYQKESSAWSFKVEAQNLFDVQFKSQNTFTSYIISDSRTFILPRILLFSVGYNL</sequence>
<dbReference type="SUPFAM" id="SSF56935">
    <property type="entry name" value="Porins"/>
    <property type="match status" value="1"/>
</dbReference>
<dbReference type="EMBL" id="JAVHUL010000020">
    <property type="protein sequence ID" value="MDQ7917653.1"/>
    <property type="molecule type" value="Genomic_DNA"/>
</dbReference>
<accession>A0ABU1A3Z0</accession>
<reference evidence="1 2" key="1">
    <citation type="submission" date="2023-08" db="EMBL/GenBank/DDBJ databases">
        <title>Mesonia sp. MT50, isolated from deep-sea sediment of the Mariana Trench.</title>
        <authorList>
            <person name="Fu H."/>
        </authorList>
    </citation>
    <scope>NUCLEOTIDE SEQUENCE [LARGE SCALE GENOMIC DNA]</scope>
    <source>
        <strain evidence="1 2">MT50</strain>
    </source>
</reference>